<dbReference type="InterPro" id="IPR051081">
    <property type="entry name" value="HTH_MetalResp_TranReg"/>
</dbReference>
<reference evidence="6 7" key="1">
    <citation type="submission" date="2022-04" db="EMBL/GenBank/DDBJ databases">
        <title>Genome sequence of soybean root-associated Caulobacter segnis RL271.</title>
        <authorList>
            <person name="Longley R."/>
            <person name="Bonito G."/>
            <person name="Trigodet F."/>
            <person name="Crosson S."/>
            <person name="Fiebig A."/>
        </authorList>
    </citation>
    <scope>NUCLEOTIDE SEQUENCE [LARGE SCALE GENOMIC DNA]</scope>
    <source>
        <strain evidence="6 7">RL271</strain>
    </source>
</reference>
<dbReference type="InterPro" id="IPR036390">
    <property type="entry name" value="WH_DNA-bd_sf"/>
</dbReference>
<name>A0ABY4ZYM8_9CAUL</name>
<evidence type="ECO:0000313" key="6">
    <source>
        <dbReference type="EMBL" id="USQ97615.1"/>
    </source>
</evidence>
<dbReference type="Gene3D" id="1.10.10.10">
    <property type="entry name" value="Winged helix-like DNA-binding domain superfamily/Winged helix DNA-binding domain"/>
    <property type="match status" value="1"/>
</dbReference>
<dbReference type="PROSITE" id="PS50987">
    <property type="entry name" value="HTH_ARSR_2"/>
    <property type="match status" value="1"/>
</dbReference>
<dbReference type="Pfam" id="PF08241">
    <property type="entry name" value="Methyltransf_11"/>
    <property type="match status" value="1"/>
</dbReference>
<dbReference type="SMART" id="SM00418">
    <property type="entry name" value="HTH_ARSR"/>
    <property type="match status" value="1"/>
</dbReference>
<evidence type="ECO:0000256" key="1">
    <source>
        <dbReference type="ARBA" id="ARBA00022849"/>
    </source>
</evidence>
<dbReference type="InterPro" id="IPR001845">
    <property type="entry name" value="HTH_ArsR_DNA-bd_dom"/>
</dbReference>
<evidence type="ECO:0000259" key="5">
    <source>
        <dbReference type="PROSITE" id="PS50987"/>
    </source>
</evidence>
<dbReference type="EMBL" id="CP096040">
    <property type="protein sequence ID" value="USQ97615.1"/>
    <property type="molecule type" value="Genomic_DNA"/>
</dbReference>
<proteinExistence type="predicted"/>
<dbReference type="SUPFAM" id="SSF53335">
    <property type="entry name" value="S-adenosyl-L-methionine-dependent methyltransferases"/>
    <property type="match status" value="1"/>
</dbReference>
<dbReference type="InterPro" id="IPR013216">
    <property type="entry name" value="Methyltransf_11"/>
</dbReference>
<dbReference type="PANTHER" id="PTHR33154">
    <property type="entry name" value="TRANSCRIPTIONAL REGULATOR, ARSR FAMILY"/>
    <property type="match status" value="1"/>
</dbReference>
<keyword evidence="7" id="KW-1185">Reference proteome</keyword>
<dbReference type="CDD" id="cd00090">
    <property type="entry name" value="HTH_ARSR"/>
    <property type="match status" value="1"/>
</dbReference>
<sequence length="330" mass="35965">MKLSAEQVVEVLRAAGESTRLRLLALLAAEELSVLELCRILDQSQPRVSRHLKLLAEAGLVERFPDGAWVFYRLAAKSSGRFLVEQALDLIDDADEVVQSDADKLAAVRAERSMDAQAYFARNAARWNEIRSLYVDEAEVEAAILRATGEGPFDELVDLGAGAGRMLTLLGKRAGNALGLDLSQQMLNIARHEVAKAGLASCELRHGDIFRTGLPGGCADLVTVHQVLHYLSDPANAVTEAARLVTPGGLLLIADFAPHDHEFLREVHQHRRLGFDDIEIVTWLQAAGLQLESNITLPPTTAEGLTVKIWTARRSPLRELGHLAAARNAA</sequence>
<dbReference type="InterPro" id="IPR029063">
    <property type="entry name" value="SAM-dependent_MTases_sf"/>
</dbReference>
<keyword evidence="3" id="KW-0238">DNA-binding</keyword>
<protein>
    <submittedName>
        <fullName evidence="6">Metalloregulator ArsR/SmtB family transcription factor</fullName>
    </submittedName>
</protein>
<dbReference type="Pfam" id="PF01022">
    <property type="entry name" value="HTH_5"/>
    <property type="match status" value="1"/>
</dbReference>
<feature type="domain" description="HTH arsR-type" evidence="5">
    <location>
        <begin position="1"/>
        <end position="95"/>
    </location>
</feature>
<dbReference type="InterPro" id="IPR036388">
    <property type="entry name" value="WH-like_DNA-bd_sf"/>
</dbReference>
<dbReference type="Gene3D" id="3.40.50.150">
    <property type="entry name" value="Vaccinia Virus protein VP39"/>
    <property type="match status" value="1"/>
</dbReference>
<dbReference type="InterPro" id="IPR011991">
    <property type="entry name" value="ArsR-like_HTH"/>
</dbReference>
<dbReference type="PRINTS" id="PR00778">
    <property type="entry name" value="HTHARSR"/>
</dbReference>
<keyword evidence="4" id="KW-0804">Transcription</keyword>
<gene>
    <name evidence="6" type="ORF">MZV50_08820</name>
</gene>
<keyword evidence="1" id="KW-0059">Arsenical resistance</keyword>
<evidence type="ECO:0000313" key="7">
    <source>
        <dbReference type="Proteomes" id="UP001057520"/>
    </source>
</evidence>
<evidence type="ECO:0000256" key="3">
    <source>
        <dbReference type="ARBA" id="ARBA00023125"/>
    </source>
</evidence>
<dbReference type="CDD" id="cd02440">
    <property type="entry name" value="AdoMet_MTases"/>
    <property type="match status" value="1"/>
</dbReference>
<dbReference type="SUPFAM" id="SSF46785">
    <property type="entry name" value="Winged helix' DNA-binding domain"/>
    <property type="match status" value="1"/>
</dbReference>
<evidence type="ECO:0000256" key="2">
    <source>
        <dbReference type="ARBA" id="ARBA00023015"/>
    </source>
</evidence>
<dbReference type="Proteomes" id="UP001057520">
    <property type="component" value="Chromosome"/>
</dbReference>
<keyword evidence="2" id="KW-0805">Transcription regulation</keyword>
<dbReference type="NCBIfam" id="NF033788">
    <property type="entry name" value="HTH_metalloreg"/>
    <property type="match status" value="1"/>
</dbReference>
<organism evidence="6 7">
    <name type="scientific">Caulobacter segnis</name>
    <dbReference type="NCBI Taxonomy" id="88688"/>
    <lineage>
        <taxon>Bacteria</taxon>
        <taxon>Pseudomonadati</taxon>
        <taxon>Pseudomonadota</taxon>
        <taxon>Alphaproteobacteria</taxon>
        <taxon>Caulobacterales</taxon>
        <taxon>Caulobacteraceae</taxon>
        <taxon>Caulobacter</taxon>
    </lineage>
</organism>
<accession>A0ABY4ZYM8</accession>
<dbReference type="PANTHER" id="PTHR33154:SF18">
    <property type="entry name" value="ARSENICAL RESISTANCE OPERON REPRESSOR"/>
    <property type="match status" value="1"/>
</dbReference>
<evidence type="ECO:0000256" key="4">
    <source>
        <dbReference type="ARBA" id="ARBA00023163"/>
    </source>
</evidence>